<dbReference type="GO" id="GO:0019076">
    <property type="term" value="P:viral release from host cell"/>
    <property type="evidence" value="ECO:0007669"/>
    <property type="project" value="UniProtKB-UniRule"/>
</dbReference>
<comment type="similarity">
    <text evidence="9">Belongs to the herpesviridae capsid scaffolding protein family.</text>
</comment>
<protein>
    <recommendedName>
        <fullName evidence="9">Capsid scaffolding protein</fullName>
    </recommendedName>
    <alternativeName>
        <fullName evidence="9">Protease precursor</fullName>
        <shortName evidence="9">pPR</shortName>
    </alternativeName>
    <component>
        <recommendedName>
            <fullName evidence="9">Assemblin</fullName>
            <ecNumber evidence="9">3.4.21.97</ecNumber>
        </recommendedName>
        <alternativeName>
            <fullName evidence="9">Protease</fullName>
            <shortName evidence="9">Pr</shortName>
        </alternativeName>
    </component>
    <component>
        <recommendedName>
            <fullName evidence="9">Assembly protein</fullName>
            <shortName evidence="9">AP</shortName>
        </recommendedName>
        <alternativeName>
            <fullName evidence="9">Capsid assembly protein</fullName>
        </alternativeName>
    </component>
</protein>
<comment type="function">
    <text evidence="9">Assemblin: Protease that plays an essential role in virion assembly within the nucleus. Catalyzes the cleavage of the assembly protein after formation of the spherical procapsid. By that cleavage, the capsid matures and gains its icosahedral shape. The cleavage sites seem to include -Ala-Ser-, -Ala-Ala-, as well as Ala-Thr bonds. Assemblin and cleavages products are evicted from the capsid before or during DNA packaging.</text>
</comment>
<evidence type="ECO:0000256" key="9">
    <source>
        <dbReference type="HAMAP-Rule" id="MF_04008"/>
    </source>
</evidence>
<evidence type="ECO:0000313" key="11">
    <source>
        <dbReference type="EMBL" id="QEG54054.1"/>
    </source>
</evidence>
<comment type="subunit">
    <molecule>Capsid scaffolding protein</molecule>
    <text evidence="9">Homomultimer. Interacts with major capsid protein.</text>
</comment>
<feature type="site" description="Cleavage; by assemblin; Release site" evidence="9">
    <location>
        <begin position="241"/>
        <end position="242"/>
    </location>
</feature>
<dbReference type="GO" id="GO:0006508">
    <property type="term" value="P:proteolysis"/>
    <property type="evidence" value="ECO:0007669"/>
    <property type="project" value="UniProtKB-KW"/>
</dbReference>
<dbReference type="GO" id="GO:0004252">
    <property type="term" value="F:serine-type endopeptidase activity"/>
    <property type="evidence" value="ECO:0007669"/>
    <property type="project" value="UniProtKB-UniRule"/>
</dbReference>
<dbReference type="RefSeq" id="YP_010801575.1">
    <property type="nucleotide sequence ID" value="NC_076966.1"/>
</dbReference>
<dbReference type="KEGG" id="vg:80540289"/>
<comment type="subcellular location">
    <molecule>Capsid scaffolding protein</molecule>
    <subcellularLocation>
        <location evidence="9">Host cytoplasm</location>
    </subcellularLocation>
</comment>
<dbReference type="GeneID" id="80540289"/>
<sequence>MDRSVPNDNVFVGGYLVIYDSQEDAGDEYRLAREVAVSALPVEPGRVPVNINHDANCKVGVTIAICDVGKGLFFLGAVSGALSPILFRYVDGDLFSVDADGRGAALSETEKFLYLLSNVLPSLSLSSSRLSEGELPDKNFFSHIALCELGKRDGTVAIYGSTPSEVIDAFSGLGGNAKRDLLLEIDKFSAAKIPPVIVDDAAVTNSLLKKFVNNAFLMDRGDYLRARRAIADIDHPKYLQAAETVRLMVDGGRLEAATICKEKSNCNKSTNYFANQPNTGTIKVAEENNLTNSCTEMNSTHATGTHISSDTTRTNQVAQAAAAMQHHDGVNSPCAGEMIYVPLEKYNSLVISASQGARHPTPNVHAAERGQFSYPMRTQQSSWIPCESTDGRRTAEQYFTQPFYTNPGLHYYGHGYDGPLTARASHHTLLPFPSSVPLAPQYYGQTGLPVVNFLLPNGYPPQSHIPFGSQPQLPQFSSTSGQEAASTRNLSHLDARLDALLSALEKERANVNSMSRENDDVVAQRRRKLKRQLSSDSEAPEQPYFPGEVTPPKKSSKRTRMADGEDAGHFSDLIQGLAALHKDVTEMKASVSTQIPAQTPQNKNVSSPTESSQVQETAPIAPAKSTVDASSSKKLKEARRVADKKRAADEFAKIMSTE</sequence>
<dbReference type="Gene3D" id="3.20.16.10">
    <property type="entry name" value="Herpesvirus/Caudovirus protease domain"/>
    <property type="match status" value="1"/>
</dbReference>
<comment type="function">
    <text evidence="9">Capsid scaffolding protein: Acts as a scaffold protein by binding major capsid protein in the cytoplasm, inducing the nuclear localization of both proteins. Multimerizes in the nucleus such as major capsid protein forms the icosahedral T=16 capsid. Autocatalytic cleavage releases the assembly protein, and subsequently abolishes interaction with major capsid protein. Cleavages products are evicted from the capsid before or during DNA packaging.</text>
</comment>
<evidence type="ECO:0000256" key="3">
    <source>
        <dbReference type="ARBA" id="ARBA00022612"/>
    </source>
</evidence>
<feature type="chain" id="PRO_5023253245" description="Assemblin" evidence="9">
    <location>
        <begin position="1"/>
        <end position="241"/>
    </location>
</feature>
<evidence type="ECO:0000256" key="7">
    <source>
        <dbReference type="ARBA" id="ARBA00022950"/>
    </source>
</evidence>
<dbReference type="Pfam" id="PF00716">
    <property type="entry name" value="Peptidase_S21"/>
    <property type="match status" value="1"/>
</dbReference>
<evidence type="ECO:0000256" key="4">
    <source>
        <dbReference type="ARBA" id="ARBA00022670"/>
    </source>
</evidence>
<dbReference type="GO" id="GO:0042025">
    <property type="term" value="C:host cell nucleus"/>
    <property type="evidence" value="ECO:0007669"/>
    <property type="project" value="UniProtKB-SubCell"/>
</dbReference>
<proteinExistence type="inferred from homology"/>
<feature type="active site" description="Charge relay system" evidence="9">
    <location>
        <position position="53"/>
    </location>
</feature>
<reference evidence="11" key="1">
    <citation type="journal article" date="2019" name="Vet. Microbiol.">
        <title>Disease surveillance in wild Victorian cacatuids reveals co-infection with multiple agents and detection of novel avian viruses.</title>
        <authorList>
            <person name="Sutherland M."/>
            <person name="Sarker S."/>
            <person name="Vaz P.K."/>
            <person name="Legione A.R."/>
            <person name="Devlin J.M."/>
            <person name="Macwhirter P.L."/>
            <person name="Whiteley P.L."/>
            <person name="Raidal S.R."/>
        </authorList>
    </citation>
    <scope>NUCLEOTIDE SEQUENCE</scope>
    <source>
        <strain evidence="11">97-0001</strain>
    </source>
</reference>
<keyword evidence="2 9" id="KW-1048">Host nucleus</keyword>
<evidence type="ECO:0000256" key="1">
    <source>
        <dbReference type="ARBA" id="ARBA00022553"/>
    </source>
</evidence>
<dbReference type="GO" id="GO:0030430">
    <property type="term" value="C:host cell cytoplasm"/>
    <property type="evidence" value="ECO:0007669"/>
    <property type="project" value="UniProtKB-SubCell"/>
</dbReference>
<comment type="function">
    <text evidence="9">Assembly protein: Plays a major role in capsid assembly. Acts as a scaffold protein by binding major capsid protein. Multimerizes in the nucleus such as major capsid protein forms the icosahedral T=16 capsid. Cleaved by assemblin after capsid completion. The cleavages products are evicted from the capsid before or during DNA packaging.</text>
</comment>
<evidence type="ECO:0000256" key="2">
    <source>
        <dbReference type="ARBA" id="ARBA00022562"/>
    </source>
</evidence>
<keyword evidence="12" id="KW-1185">Reference proteome</keyword>
<accession>A0A5B9R2K4</accession>
<feature type="region of interest" description="Disordered" evidence="10">
    <location>
        <begin position="462"/>
        <end position="488"/>
    </location>
</feature>
<dbReference type="EC" id="3.4.21.97" evidence="9"/>
<feature type="region of interest" description="Disordered" evidence="10">
    <location>
        <begin position="591"/>
        <end position="658"/>
    </location>
</feature>
<dbReference type="Proteomes" id="UP001144437">
    <property type="component" value="Segment"/>
</dbReference>
<feature type="active site" description="Charge relay system" evidence="9">
    <location>
        <position position="143"/>
    </location>
</feature>
<comment type="PTM">
    <text evidence="9">Capsid scaffolding protein: Capsid scaffolding protein is cleaved by assemblin after formation of the spherical procapsid. As a result, the capsid obtains its mature, icosahedral shape. Cleavages occur at two or more sites: release (R-site) and maturation (M-site).</text>
</comment>
<feature type="compositionally biased region" description="Polar residues" evidence="10">
    <location>
        <begin position="591"/>
        <end position="616"/>
    </location>
</feature>
<feature type="chain" id="PRO_5023253244" description="Assembly protein" evidence="9">
    <location>
        <begin position="242"/>
        <end position="658"/>
    </location>
</feature>
<feature type="active site" description="Charge relay system" evidence="9">
    <location>
        <position position="124"/>
    </location>
</feature>
<dbReference type="PRINTS" id="PR00236">
    <property type="entry name" value="HSVCAPSIDP40"/>
</dbReference>
<evidence type="ECO:0000313" key="12">
    <source>
        <dbReference type="Proteomes" id="UP001144437"/>
    </source>
</evidence>
<evidence type="ECO:0000256" key="6">
    <source>
        <dbReference type="ARBA" id="ARBA00022825"/>
    </source>
</evidence>
<comment type="caution">
    <text evidence="9">Lacks conserved residue(s) required for the propagation of feature annotation.</text>
</comment>
<evidence type="ECO:0000256" key="8">
    <source>
        <dbReference type="ARBA" id="ARBA00023200"/>
    </source>
</evidence>
<keyword evidence="8 9" id="KW-1035">Host cytoplasm</keyword>
<comment type="subcellular location">
    <molecule>Assemblin</molecule>
    <subcellularLocation>
        <location evidence="9">Host nucleus</location>
    </subcellularLocation>
</comment>
<feature type="region of interest" description="Interaction with major capsid protein" evidence="9">
    <location>
        <begin position="638"/>
        <end position="658"/>
    </location>
</feature>
<dbReference type="InterPro" id="IPR035443">
    <property type="entry name" value="Herpes_virus_sf"/>
</dbReference>
<dbReference type="EMBL" id="MK360902">
    <property type="protein sequence ID" value="QEG54054.1"/>
    <property type="molecule type" value="Genomic_DNA"/>
</dbReference>
<comment type="domain">
    <text evidence="9">Region of interaction between pPR and pAP is called Amino conserved domain (ACD). The region of interaction with major capsid protein is called carboxyl conserved domain (CCD).</text>
</comment>
<keyword evidence="6 9" id="KW-0720">Serine protease</keyword>
<evidence type="ECO:0000256" key="10">
    <source>
        <dbReference type="SAM" id="MobiDB-lite"/>
    </source>
</evidence>
<comment type="catalytic activity">
    <reaction evidence="9">
        <text>Cleaves -Ala-|-Ser- and -Ala-|-Ala- bonds in the scaffold protein.</text>
        <dbReference type="EC" id="3.4.21.97"/>
    </reaction>
</comment>
<dbReference type="HAMAP" id="MF_04008">
    <property type="entry name" value="HSV_SCAF"/>
    <property type="match status" value="1"/>
</dbReference>
<comment type="subunit">
    <molecule>Assemblin</molecule>
    <text evidence="9">Exists in a monomer-dimer equilibrium with the dimer being the active species.</text>
</comment>
<comment type="subunit">
    <molecule>Assembly protein</molecule>
    <text evidence="9">Homomultimer. Interacts with major capsid protein.</text>
</comment>
<keyword evidence="3 9" id="KW-1188">Viral release from host cell</keyword>
<keyword evidence="1 9" id="KW-0597">Phosphoprotein</keyword>
<name>A0A5B9R2K4_9ALPH</name>
<evidence type="ECO:0000256" key="5">
    <source>
        <dbReference type="ARBA" id="ARBA00022801"/>
    </source>
</evidence>
<feature type="chain" id="PRO_5023253243" description="Capsid scaffolding protein" evidence="9">
    <location>
        <begin position="1"/>
        <end position="658"/>
    </location>
</feature>
<dbReference type="GO" id="GO:0042802">
    <property type="term" value="F:identical protein binding"/>
    <property type="evidence" value="ECO:0007669"/>
    <property type="project" value="UniProtKB-UniRule"/>
</dbReference>
<keyword evidence="5 9" id="KW-0378">Hydrolase</keyword>
<keyword evidence="4 9" id="KW-0645">Protease</keyword>
<dbReference type="SUPFAM" id="SSF50789">
    <property type="entry name" value="Herpes virus serine proteinase, assemblin"/>
    <property type="match status" value="1"/>
</dbReference>
<feature type="compositionally biased region" description="Polar residues" evidence="10">
    <location>
        <begin position="469"/>
        <end position="488"/>
    </location>
</feature>
<comment type="subcellular location">
    <molecule>Assembly protein</molecule>
    <subcellularLocation>
        <location evidence="9">Host nucleus</location>
    </subcellularLocation>
</comment>
<feature type="compositionally biased region" description="Basic and acidic residues" evidence="10">
    <location>
        <begin position="634"/>
        <end position="652"/>
    </location>
</feature>
<feature type="region of interest" description="Disordered" evidence="10">
    <location>
        <begin position="510"/>
        <end position="563"/>
    </location>
</feature>
<dbReference type="InterPro" id="IPR001847">
    <property type="entry name" value="Peptidase_S21"/>
</dbReference>
<keyword evidence="7 9" id="KW-0118">Viral capsid assembly</keyword>
<organism evidence="11 12">
    <name type="scientific">Cacatuid alphaherpesvirus 2</name>
    <dbReference type="NCBI Taxonomy" id="2604840"/>
    <lineage>
        <taxon>Viruses</taxon>
        <taxon>Duplodnaviria</taxon>
        <taxon>Heunggongvirae</taxon>
        <taxon>Peploviricota</taxon>
        <taxon>Herviviricetes</taxon>
        <taxon>Herpesvirales</taxon>
        <taxon>Orthoherpesviridae</taxon>
        <taxon>Alphaherpesvirinae</taxon>
        <taxon>Iltovirus</taxon>
        <taxon>Iltovirus cacatuidalpha2</taxon>
    </lineage>
</organism>
<dbReference type="GO" id="GO:0039708">
    <property type="term" value="P:nuclear capsid assembly"/>
    <property type="evidence" value="ECO:0007669"/>
    <property type="project" value="UniProtKB-ARBA"/>
</dbReference>